<gene>
    <name evidence="1" type="primary">thiS</name>
    <name evidence="1" type="ORF">NFI95_10890</name>
</gene>
<name>A0ABT1W7V8_9PROT</name>
<organism evidence="1 2">
    <name type="scientific">Endosaccharibacter trunci</name>
    <dbReference type="NCBI Taxonomy" id="2812733"/>
    <lineage>
        <taxon>Bacteria</taxon>
        <taxon>Pseudomonadati</taxon>
        <taxon>Pseudomonadota</taxon>
        <taxon>Alphaproteobacteria</taxon>
        <taxon>Acetobacterales</taxon>
        <taxon>Acetobacteraceae</taxon>
        <taxon>Endosaccharibacter</taxon>
    </lineage>
</organism>
<dbReference type="CDD" id="cd00565">
    <property type="entry name" value="Ubl_ThiS"/>
    <property type="match status" value="1"/>
</dbReference>
<dbReference type="InterPro" id="IPR010035">
    <property type="entry name" value="Thi_S"/>
</dbReference>
<dbReference type="RefSeq" id="WP_422864436.1">
    <property type="nucleotide sequence ID" value="NZ_JAMSKV010000009.1"/>
</dbReference>
<sequence>MKIMVNGEPREVASATVAEVLVELGYGEARVATALDGDFVPARTRGAAALAPGSALEIVAPMQGG</sequence>
<evidence type="ECO:0000313" key="2">
    <source>
        <dbReference type="Proteomes" id="UP001524587"/>
    </source>
</evidence>
<dbReference type="InterPro" id="IPR012675">
    <property type="entry name" value="Beta-grasp_dom_sf"/>
</dbReference>
<dbReference type="EMBL" id="JAMSKV010000009">
    <property type="protein sequence ID" value="MCQ8278952.1"/>
    <property type="molecule type" value="Genomic_DNA"/>
</dbReference>
<reference evidence="1 2" key="1">
    <citation type="submission" date="2022-06" db="EMBL/GenBank/DDBJ databases">
        <title>Endosaccharibacter gen. nov., sp. nov., endophytic bacteria isolated from sugarcane.</title>
        <authorList>
            <person name="Pitiwittayakul N."/>
            <person name="Yukphan P."/>
            <person name="Charoenyingcharoen P."/>
            <person name="Tanasupawat S."/>
        </authorList>
    </citation>
    <scope>NUCLEOTIDE SEQUENCE [LARGE SCALE GENOMIC DNA]</scope>
    <source>
        <strain evidence="1 2">KSS8</strain>
    </source>
</reference>
<comment type="caution">
    <text evidence="1">The sequence shown here is derived from an EMBL/GenBank/DDBJ whole genome shotgun (WGS) entry which is preliminary data.</text>
</comment>
<dbReference type="InterPro" id="IPR016155">
    <property type="entry name" value="Mopterin_synth/thiamin_S_b"/>
</dbReference>
<dbReference type="Gene3D" id="3.10.20.30">
    <property type="match status" value="1"/>
</dbReference>
<dbReference type="Pfam" id="PF02597">
    <property type="entry name" value="ThiS"/>
    <property type="match status" value="1"/>
</dbReference>
<keyword evidence="2" id="KW-1185">Reference proteome</keyword>
<dbReference type="InterPro" id="IPR003749">
    <property type="entry name" value="ThiS/MoaD-like"/>
</dbReference>
<proteinExistence type="predicted"/>
<protein>
    <submittedName>
        <fullName evidence="1">Sulfur carrier protein ThiS</fullName>
    </submittedName>
</protein>
<accession>A0ABT1W7V8</accession>
<dbReference type="Proteomes" id="UP001524587">
    <property type="component" value="Unassembled WGS sequence"/>
</dbReference>
<dbReference type="NCBIfam" id="TIGR01683">
    <property type="entry name" value="thiS"/>
    <property type="match status" value="1"/>
</dbReference>
<evidence type="ECO:0000313" key="1">
    <source>
        <dbReference type="EMBL" id="MCQ8278952.1"/>
    </source>
</evidence>
<dbReference type="SUPFAM" id="SSF54285">
    <property type="entry name" value="MoaD/ThiS"/>
    <property type="match status" value="1"/>
</dbReference>